<dbReference type="PANTHER" id="PTHR48079">
    <property type="entry name" value="PROTEIN YEEZ"/>
    <property type="match status" value="1"/>
</dbReference>
<dbReference type="RefSeq" id="WP_215821728.1">
    <property type="nucleotide sequence ID" value="NZ_JAGSOY010000080.1"/>
</dbReference>
<organism evidence="2 3">
    <name type="scientific">Zooshikella harenae</name>
    <dbReference type="NCBI Taxonomy" id="2827238"/>
    <lineage>
        <taxon>Bacteria</taxon>
        <taxon>Pseudomonadati</taxon>
        <taxon>Pseudomonadota</taxon>
        <taxon>Gammaproteobacteria</taxon>
        <taxon>Oceanospirillales</taxon>
        <taxon>Zooshikellaceae</taxon>
        <taxon>Zooshikella</taxon>
    </lineage>
</organism>
<name>A0ABS5ZKC9_9GAMM</name>
<dbReference type="Proteomes" id="UP000690515">
    <property type="component" value="Unassembled WGS sequence"/>
</dbReference>
<dbReference type="InterPro" id="IPR051783">
    <property type="entry name" value="NAD(P)-dependent_oxidoreduct"/>
</dbReference>
<feature type="non-terminal residue" evidence="2">
    <location>
        <position position="109"/>
    </location>
</feature>
<sequence length="109" mass="11877">MNILITGAAGFIGSAIVELLLQEGHSVKACARNPHNLPRHPNLKAASIDFSAHLTAEDWLQQIHAVINCAGILTERYFGEFSQLHFQSPKALAEACVQQGIKKFIQLSA</sequence>
<accession>A0ABS5ZKC9</accession>
<feature type="domain" description="NAD-dependent epimerase/dehydratase" evidence="1">
    <location>
        <begin position="3"/>
        <end position="108"/>
    </location>
</feature>
<dbReference type="InterPro" id="IPR036291">
    <property type="entry name" value="NAD(P)-bd_dom_sf"/>
</dbReference>
<reference evidence="2 3" key="1">
    <citation type="submission" date="2021-04" db="EMBL/GenBank/DDBJ databases">
        <authorList>
            <person name="Pira H."/>
            <person name="Risdian C."/>
            <person name="Wink J."/>
        </authorList>
    </citation>
    <scope>NUCLEOTIDE SEQUENCE [LARGE SCALE GENOMIC DNA]</scope>
    <source>
        <strain evidence="2 3">WH53</strain>
    </source>
</reference>
<evidence type="ECO:0000313" key="2">
    <source>
        <dbReference type="EMBL" id="MBU2713442.1"/>
    </source>
</evidence>
<evidence type="ECO:0000259" key="1">
    <source>
        <dbReference type="Pfam" id="PF01370"/>
    </source>
</evidence>
<dbReference type="PANTHER" id="PTHR48079:SF6">
    <property type="entry name" value="NAD(P)-BINDING DOMAIN-CONTAINING PROTEIN-RELATED"/>
    <property type="match status" value="1"/>
</dbReference>
<evidence type="ECO:0000313" key="3">
    <source>
        <dbReference type="Proteomes" id="UP000690515"/>
    </source>
</evidence>
<proteinExistence type="predicted"/>
<dbReference type="InterPro" id="IPR001509">
    <property type="entry name" value="Epimerase_deHydtase"/>
</dbReference>
<dbReference type="SUPFAM" id="SSF51735">
    <property type="entry name" value="NAD(P)-binding Rossmann-fold domains"/>
    <property type="match status" value="1"/>
</dbReference>
<dbReference type="Gene3D" id="3.40.50.720">
    <property type="entry name" value="NAD(P)-binding Rossmann-like Domain"/>
    <property type="match status" value="1"/>
</dbReference>
<dbReference type="EMBL" id="JAGSOY010000080">
    <property type="protein sequence ID" value="MBU2713442.1"/>
    <property type="molecule type" value="Genomic_DNA"/>
</dbReference>
<dbReference type="Pfam" id="PF01370">
    <property type="entry name" value="Epimerase"/>
    <property type="match status" value="1"/>
</dbReference>
<keyword evidence="3" id="KW-1185">Reference proteome</keyword>
<comment type="caution">
    <text evidence="2">The sequence shown here is derived from an EMBL/GenBank/DDBJ whole genome shotgun (WGS) entry which is preliminary data.</text>
</comment>
<gene>
    <name evidence="2" type="ORF">KCG35_20495</name>
</gene>
<protein>
    <submittedName>
        <fullName evidence="2">SDR family NAD(P)-dependent oxidoreductase</fullName>
    </submittedName>
</protein>